<keyword evidence="3" id="KW-1185">Reference proteome</keyword>
<reference evidence="2 3" key="1">
    <citation type="journal article" date="2021" name="Elife">
        <title>Chloroplast acquisition without the gene transfer in kleptoplastic sea slugs, Plakobranchus ocellatus.</title>
        <authorList>
            <person name="Maeda T."/>
            <person name="Takahashi S."/>
            <person name="Yoshida T."/>
            <person name="Shimamura S."/>
            <person name="Takaki Y."/>
            <person name="Nagai Y."/>
            <person name="Toyoda A."/>
            <person name="Suzuki Y."/>
            <person name="Arimoto A."/>
            <person name="Ishii H."/>
            <person name="Satoh N."/>
            <person name="Nishiyama T."/>
            <person name="Hasebe M."/>
            <person name="Maruyama T."/>
            <person name="Minagawa J."/>
            <person name="Obokata J."/>
            <person name="Shigenobu S."/>
        </authorList>
    </citation>
    <scope>NUCLEOTIDE SEQUENCE [LARGE SCALE GENOMIC DNA]</scope>
</reference>
<sequence length="74" mass="8720">MIQDSGRGPWRNSNRDDTKQWERTMETLQSRSYRTVGEDHGDTPIEMIQDSGRGPWSHSNRDDTGHWERTMETL</sequence>
<dbReference type="Proteomes" id="UP000735302">
    <property type="component" value="Unassembled WGS sequence"/>
</dbReference>
<comment type="caution">
    <text evidence="2">The sequence shown here is derived from an EMBL/GenBank/DDBJ whole genome shotgun (WGS) entry which is preliminary data.</text>
</comment>
<evidence type="ECO:0000256" key="1">
    <source>
        <dbReference type="SAM" id="MobiDB-lite"/>
    </source>
</evidence>
<proteinExistence type="predicted"/>
<dbReference type="EMBL" id="BLXT01006765">
    <property type="protein sequence ID" value="GFO33151.1"/>
    <property type="molecule type" value="Genomic_DNA"/>
</dbReference>
<organism evidence="2 3">
    <name type="scientific">Plakobranchus ocellatus</name>
    <dbReference type="NCBI Taxonomy" id="259542"/>
    <lineage>
        <taxon>Eukaryota</taxon>
        <taxon>Metazoa</taxon>
        <taxon>Spiralia</taxon>
        <taxon>Lophotrochozoa</taxon>
        <taxon>Mollusca</taxon>
        <taxon>Gastropoda</taxon>
        <taxon>Heterobranchia</taxon>
        <taxon>Euthyneura</taxon>
        <taxon>Panpulmonata</taxon>
        <taxon>Sacoglossa</taxon>
        <taxon>Placobranchoidea</taxon>
        <taxon>Plakobranchidae</taxon>
        <taxon>Plakobranchus</taxon>
    </lineage>
</organism>
<evidence type="ECO:0000313" key="2">
    <source>
        <dbReference type="EMBL" id="GFO33151.1"/>
    </source>
</evidence>
<accession>A0AAV4CML8</accession>
<gene>
    <name evidence="2" type="ORF">PoB_005965600</name>
</gene>
<feature type="region of interest" description="Disordered" evidence="1">
    <location>
        <begin position="1"/>
        <end position="74"/>
    </location>
</feature>
<protein>
    <submittedName>
        <fullName evidence="2">Uncharacterized protein</fullName>
    </submittedName>
</protein>
<name>A0AAV4CML8_9GAST</name>
<dbReference type="AlphaFoldDB" id="A0AAV4CML8"/>
<feature type="compositionally biased region" description="Basic and acidic residues" evidence="1">
    <location>
        <begin position="59"/>
        <end position="74"/>
    </location>
</feature>
<feature type="compositionally biased region" description="Basic and acidic residues" evidence="1">
    <location>
        <begin position="13"/>
        <end position="25"/>
    </location>
</feature>
<evidence type="ECO:0000313" key="3">
    <source>
        <dbReference type="Proteomes" id="UP000735302"/>
    </source>
</evidence>